<keyword evidence="2" id="KW-1185">Reference proteome</keyword>
<protein>
    <submittedName>
        <fullName evidence="1">Uncharacterized protein</fullName>
    </submittedName>
</protein>
<dbReference type="Proteomes" id="UP000249057">
    <property type="component" value="Unassembled WGS sequence"/>
</dbReference>
<gene>
    <name evidence="1" type="ORF">BO95DRAFT_104486</name>
</gene>
<reference evidence="1" key="1">
    <citation type="submission" date="2018-02" db="EMBL/GenBank/DDBJ databases">
        <title>The genomes of Aspergillus section Nigri reveals drivers in fungal speciation.</title>
        <authorList>
            <consortium name="DOE Joint Genome Institute"/>
            <person name="Vesth T.C."/>
            <person name="Nybo J."/>
            <person name="Theobald S."/>
            <person name="Brandl J."/>
            <person name="Frisvad J.C."/>
            <person name="Nielsen K.F."/>
            <person name="Lyhne E.K."/>
            <person name="Kogle M.E."/>
            <person name="Kuo A."/>
            <person name="Riley R."/>
            <person name="Clum A."/>
            <person name="Nolan M."/>
            <person name="Lipzen A."/>
            <person name="Salamov A."/>
            <person name="Henrissat B."/>
            <person name="Wiebenga A."/>
            <person name="De vries R.P."/>
            <person name="Grigoriev I.V."/>
            <person name="Mortensen U.H."/>
            <person name="Andersen M.R."/>
            <person name="Baker S.E."/>
        </authorList>
    </citation>
    <scope>NUCLEOTIDE SEQUENCE</scope>
    <source>
        <strain evidence="1">CBS 621.78</strain>
    </source>
</reference>
<proteinExistence type="predicted"/>
<sequence length="220" mass="24749">MSNSPESTHRPVKQSHILSHFSTFRDNHINSLQQWDKKLQPPSQPKTSKVLLGDPQPLHIQRLNHRLRLRNGAHVVRVVRAPKLLDQLHGARMLPVRTRPPEQKPLHAQRLARGQQLLVDLAAAPDVHLADERLEVRVALSQPPELSRQLVPVHVPVRGEGRVVAARLGVDEPHILLVRVVAPRDDYPGGLGESYHFSDWLWVLGLVWSGVGVGMLLGRF</sequence>
<accession>A0ACD1GBR5</accession>
<organism evidence="1 2">
    <name type="scientific">Aspergillus brunneoviolaceus CBS 621.78</name>
    <dbReference type="NCBI Taxonomy" id="1450534"/>
    <lineage>
        <taxon>Eukaryota</taxon>
        <taxon>Fungi</taxon>
        <taxon>Dikarya</taxon>
        <taxon>Ascomycota</taxon>
        <taxon>Pezizomycotina</taxon>
        <taxon>Eurotiomycetes</taxon>
        <taxon>Eurotiomycetidae</taxon>
        <taxon>Eurotiales</taxon>
        <taxon>Aspergillaceae</taxon>
        <taxon>Aspergillus</taxon>
        <taxon>Aspergillus subgen. Circumdati</taxon>
    </lineage>
</organism>
<evidence type="ECO:0000313" key="1">
    <source>
        <dbReference type="EMBL" id="RAH46612.1"/>
    </source>
</evidence>
<name>A0ACD1GBR5_9EURO</name>
<dbReference type="EMBL" id="KZ825336">
    <property type="protein sequence ID" value="RAH46612.1"/>
    <property type="molecule type" value="Genomic_DNA"/>
</dbReference>
<evidence type="ECO:0000313" key="2">
    <source>
        <dbReference type="Proteomes" id="UP000249057"/>
    </source>
</evidence>